<evidence type="ECO:0000313" key="4">
    <source>
        <dbReference type="Proteomes" id="UP000282654"/>
    </source>
</evidence>
<dbReference type="PANTHER" id="PTHR45947:SF3">
    <property type="entry name" value="SULFOQUINOVOSYL TRANSFERASE SQD2"/>
    <property type="match status" value="1"/>
</dbReference>
<keyword evidence="4" id="KW-1185">Reference proteome</keyword>
<evidence type="ECO:0000313" key="3">
    <source>
        <dbReference type="EMBL" id="RPF47027.1"/>
    </source>
</evidence>
<dbReference type="GO" id="GO:0016757">
    <property type="term" value="F:glycosyltransferase activity"/>
    <property type="evidence" value="ECO:0007669"/>
    <property type="project" value="InterPro"/>
</dbReference>
<evidence type="ECO:0000259" key="2">
    <source>
        <dbReference type="Pfam" id="PF13439"/>
    </source>
</evidence>
<gene>
    <name evidence="3" type="ORF">EDD75_1297</name>
</gene>
<dbReference type="Pfam" id="PF00534">
    <property type="entry name" value="Glycos_transf_1"/>
    <property type="match status" value="1"/>
</dbReference>
<organism evidence="3 4">
    <name type="scientific">Thermodesulfitimonas autotrophica</name>
    <dbReference type="NCBI Taxonomy" id="1894989"/>
    <lineage>
        <taxon>Bacteria</taxon>
        <taxon>Bacillati</taxon>
        <taxon>Bacillota</taxon>
        <taxon>Clostridia</taxon>
        <taxon>Thermoanaerobacterales</taxon>
        <taxon>Thermoanaerobacteraceae</taxon>
        <taxon>Thermodesulfitimonas</taxon>
    </lineage>
</organism>
<dbReference type="Proteomes" id="UP000282654">
    <property type="component" value="Unassembled WGS sequence"/>
</dbReference>
<sequence length="455" mass="51644">MALNLHRAYQLRGYRAWLAVGRKTSDNPSVLLIPNDDYRNLWVKTWFRVRDFVAAWEFGPSTKTLYRLFHQIGRLGEPSRLLDRWRGREDFHFPGTRHLLDTLPQQPNIVHCHNLHGGYFDLQALPWLSRQVPVILTLHDMWLLTGHCAHSFACERWKTGCGNCPDLSIPPVVKRDATAQNWHRKREVYRKSRLHIATPSRWLMDKVKDSMLMEGAVECRVIPNGVDLSVFQPAADRREARASLGLPQEAKILLFTANTIRGNIWKDYAMLRAAVMKVAESLKQRQLLFVALGEEAPPEQTGEARIVFIPFQQDTRVVARYYQAADLYIHAARADTFPNTVLEALACGTPVAATAVGGIPEQVKGLRLTPDTGKPIGPEFNAYTPEEATGILVRQGDAVAMAEAVVTLLKDKELRQRLGENAARDARERFDLNKQVEAYLAWYEELAQARNTGKH</sequence>
<dbReference type="AlphaFoldDB" id="A0A3N5AQ94"/>
<reference evidence="3 4" key="1">
    <citation type="submission" date="2018-11" db="EMBL/GenBank/DDBJ databases">
        <title>Genomic Encyclopedia of Type Strains, Phase IV (KMG-IV): sequencing the most valuable type-strain genomes for metagenomic binning, comparative biology and taxonomic classification.</title>
        <authorList>
            <person name="Goeker M."/>
        </authorList>
    </citation>
    <scope>NUCLEOTIDE SEQUENCE [LARGE SCALE GENOMIC DNA]</scope>
    <source>
        <strain evidence="3 4">DSM 102936</strain>
    </source>
</reference>
<accession>A0A3N5AQ94</accession>
<evidence type="ECO:0000259" key="1">
    <source>
        <dbReference type="Pfam" id="PF00534"/>
    </source>
</evidence>
<dbReference type="InterPro" id="IPR001296">
    <property type="entry name" value="Glyco_trans_1"/>
</dbReference>
<name>A0A3N5AQ94_9THEO</name>
<comment type="caution">
    <text evidence="3">The sequence shown here is derived from an EMBL/GenBank/DDBJ whole genome shotgun (WGS) entry which is preliminary data.</text>
</comment>
<protein>
    <submittedName>
        <fullName evidence="3">Glycosyltransferase involved in cell wall biosynthesis</fullName>
    </submittedName>
</protein>
<feature type="domain" description="Glycosyltransferase subfamily 4-like N-terminal" evidence="2">
    <location>
        <begin position="85"/>
        <end position="229"/>
    </location>
</feature>
<keyword evidence="3" id="KW-0808">Transferase</keyword>
<dbReference type="SUPFAM" id="SSF53756">
    <property type="entry name" value="UDP-Glycosyltransferase/glycogen phosphorylase"/>
    <property type="match status" value="1"/>
</dbReference>
<proteinExistence type="predicted"/>
<dbReference type="InterPro" id="IPR050194">
    <property type="entry name" value="Glycosyltransferase_grp1"/>
</dbReference>
<dbReference type="InterPro" id="IPR028098">
    <property type="entry name" value="Glyco_trans_4-like_N"/>
</dbReference>
<dbReference type="EMBL" id="RKRE01000002">
    <property type="protein sequence ID" value="RPF47027.1"/>
    <property type="molecule type" value="Genomic_DNA"/>
</dbReference>
<dbReference type="Gene3D" id="3.40.50.2000">
    <property type="entry name" value="Glycogen Phosphorylase B"/>
    <property type="match status" value="2"/>
</dbReference>
<dbReference type="Pfam" id="PF13439">
    <property type="entry name" value="Glyco_transf_4"/>
    <property type="match status" value="1"/>
</dbReference>
<dbReference type="PANTHER" id="PTHR45947">
    <property type="entry name" value="SULFOQUINOVOSYL TRANSFERASE SQD2"/>
    <property type="match status" value="1"/>
</dbReference>
<feature type="domain" description="Glycosyl transferase family 1" evidence="1">
    <location>
        <begin position="236"/>
        <end position="424"/>
    </location>
</feature>